<keyword evidence="2" id="KW-1185">Reference proteome</keyword>
<gene>
    <name evidence="1" type="ORF">OE88DRAFT_1662539</name>
</gene>
<dbReference type="STRING" id="5364.A0A5C3MXE3"/>
<proteinExistence type="predicted"/>
<dbReference type="EMBL" id="ML213515">
    <property type="protein sequence ID" value="TFK49850.1"/>
    <property type="molecule type" value="Genomic_DNA"/>
</dbReference>
<evidence type="ECO:0000313" key="2">
    <source>
        <dbReference type="Proteomes" id="UP000305948"/>
    </source>
</evidence>
<dbReference type="Proteomes" id="UP000305948">
    <property type="component" value="Unassembled WGS sequence"/>
</dbReference>
<name>A0A5C3MXE3_9AGAM</name>
<dbReference type="OrthoDB" id="3317531at2759"/>
<organism evidence="1 2">
    <name type="scientific">Heliocybe sulcata</name>
    <dbReference type="NCBI Taxonomy" id="5364"/>
    <lineage>
        <taxon>Eukaryota</taxon>
        <taxon>Fungi</taxon>
        <taxon>Dikarya</taxon>
        <taxon>Basidiomycota</taxon>
        <taxon>Agaricomycotina</taxon>
        <taxon>Agaricomycetes</taxon>
        <taxon>Gloeophyllales</taxon>
        <taxon>Gloeophyllaceae</taxon>
        <taxon>Heliocybe</taxon>
    </lineage>
</organism>
<reference evidence="1 2" key="1">
    <citation type="journal article" date="2019" name="Nat. Ecol. Evol.">
        <title>Megaphylogeny resolves global patterns of mushroom evolution.</title>
        <authorList>
            <person name="Varga T."/>
            <person name="Krizsan K."/>
            <person name="Foldi C."/>
            <person name="Dima B."/>
            <person name="Sanchez-Garcia M."/>
            <person name="Sanchez-Ramirez S."/>
            <person name="Szollosi G.J."/>
            <person name="Szarkandi J.G."/>
            <person name="Papp V."/>
            <person name="Albert L."/>
            <person name="Andreopoulos W."/>
            <person name="Angelini C."/>
            <person name="Antonin V."/>
            <person name="Barry K.W."/>
            <person name="Bougher N.L."/>
            <person name="Buchanan P."/>
            <person name="Buyck B."/>
            <person name="Bense V."/>
            <person name="Catcheside P."/>
            <person name="Chovatia M."/>
            <person name="Cooper J."/>
            <person name="Damon W."/>
            <person name="Desjardin D."/>
            <person name="Finy P."/>
            <person name="Geml J."/>
            <person name="Haridas S."/>
            <person name="Hughes K."/>
            <person name="Justo A."/>
            <person name="Karasinski D."/>
            <person name="Kautmanova I."/>
            <person name="Kiss B."/>
            <person name="Kocsube S."/>
            <person name="Kotiranta H."/>
            <person name="LaButti K.M."/>
            <person name="Lechner B.E."/>
            <person name="Liimatainen K."/>
            <person name="Lipzen A."/>
            <person name="Lukacs Z."/>
            <person name="Mihaltcheva S."/>
            <person name="Morgado L.N."/>
            <person name="Niskanen T."/>
            <person name="Noordeloos M.E."/>
            <person name="Ohm R.A."/>
            <person name="Ortiz-Santana B."/>
            <person name="Ovrebo C."/>
            <person name="Racz N."/>
            <person name="Riley R."/>
            <person name="Savchenko A."/>
            <person name="Shiryaev A."/>
            <person name="Soop K."/>
            <person name="Spirin V."/>
            <person name="Szebenyi C."/>
            <person name="Tomsovsky M."/>
            <person name="Tulloss R.E."/>
            <person name="Uehling J."/>
            <person name="Grigoriev I.V."/>
            <person name="Vagvolgyi C."/>
            <person name="Papp T."/>
            <person name="Martin F.M."/>
            <person name="Miettinen O."/>
            <person name="Hibbett D.S."/>
            <person name="Nagy L.G."/>
        </authorList>
    </citation>
    <scope>NUCLEOTIDE SEQUENCE [LARGE SCALE GENOMIC DNA]</scope>
    <source>
        <strain evidence="1 2">OMC1185</strain>
    </source>
</reference>
<accession>A0A5C3MXE3</accession>
<sequence>MAAKAWRECFLSMPHIKKLQLSGHSASVIPTGIVYPTQIDGALVFHSLFPALESLELENVWFREPSPVINGLETYFFDSLVSSIRHQSPVDSAEGLNVLLPRRKFCHCCVNNQLKRLTVRRATNLYEDDVDLLMSIVPAVMWDRLERTRLHRWDGPEEED</sequence>
<dbReference type="AlphaFoldDB" id="A0A5C3MXE3"/>
<protein>
    <submittedName>
        <fullName evidence="1">Uncharacterized protein</fullName>
    </submittedName>
</protein>
<evidence type="ECO:0000313" key="1">
    <source>
        <dbReference type="EMBL" id="TFK49850.1"/>
    </source>
</evidence>